<comment type="caution">
    <text evidence="1">The sequence shown here is derived from an EMBL/GenBank/DDBJ whole genome shotgun (WGS) entry which is preliminary data.</text>
</comment>
<gene>
    <name evidence="1" type="ORF">COT71_03195</name>
</gene>
<proteinExistence type="predicted"/>
<organism evidence="1 2">
    <name type="scientific">Candidatus Andersenbacteria bacterium CG10_big_fil_rev_8_21_14_0_10_54_11</name>
    <dbReference type="NCBI Taxonomy" id="1974485"/>
    <lineage>
        <taxon>Bacteria</taxon>
        <taxon>Candidatus Anderseniibacteriota</taxon>
    </lineage>
</organism>
<reference evidence="2" key="1">
    <citation type="submission" date="2017-09" db="EMBL/GenBank/DDBJ databases">
        <title>Depth-based differentiation of microbial function through sediment-hosted aquifers and enrichment of novel symbionts in the deep terrestrial subsurface.</title>
        <authorList>
            <person name="Probst A.J."/>
            <person name="Ladd B."/>
            <person name="Jarett J.K."/>
            <person name="Geller-Mcgrath D.E."/>
            <person name="Sieber C.M.K."/>
            <person name="Emerson J.B."/>
            <person name="Anantharaman K."/>
            <person name="Thomas B.C."/>
            <person name="Malmstrom R."/>
            <person name="Stieglmeier M."/>
            <person name="Klingl A."/>
            <person name="Woyke T."/>
            <person name="Ryan C.M."/>
            <person name="Banfield J.F."/>
        </authorList>
    </citation>
    <scope>NUCLEOTIDE SEQUENCE [LARGE SCALE GENOMIC DNA]</scope>
</reference>
<dbReference type="AlphaFoldDB" id="A0A2M6WYQ4"/>
<dbReference type="EMBL" id="PEZP01000039">
    <property type="protein sequence ID" value="PIT97923.1"/>
    <property type="molecule type" value="Genomic_DNA"/>
</dbReference>
<sequence length="95" mass="10528">MSASTYAVVRDCWTGRVGAGIVGGLPDDFDSACAEARRRAECLAPRVFDIDFTPEQLATAYSFLRKEFAGDPRAKGELKRLTIEEIFQRWAGIDP</sequence>
<evidence type="ECO:0000313" key="1">
    <source>
        <dbReference type="EMBL" id="PIT97923.1"/>
    </source>
</evidence>
<accession>A0A2M6WYQ4</accession>
<name>A0A2M6WYQ4_9BACT</name>
<protein>
    <submittedName>
        <fullName evidence="1">Uncharacterized protein</fullName>
    </submittedName>
</protein>
<evidence type="ECO:0000313" key="2">
    <source>
        <dbReference type="Proteomes" id="UP000230731"/>
    </source>
</evidence>
<dbReference type="Proteomes" id="UP000230731">
    <property type="component" value="Unassembled WGS sequence"/>
</dbReference>